<evidence type="ECO:0000259" key="2">
    <source>
        <dbReference type="Pfam" id="PF04810"/>
    </source>
</evidence>
<feature type="region of interest" description="Disordered" evidence="1">
    <location>
        <begin position="202"/>
        <end position="254"/>
    </location>
</feature>
<accession>A0A6A4WF26</accession>
<reference evidence="3 4" key="1">
    <citation type="submission" date="2019-07" db="EMBL/GenBank/DDBJ databases">
        <title>Draft genome assembly of a fouling barnacle, Amphibalanus amphitrite (Darwin, 1854): The first reference genome for Thecostraca.</title>
        <authorList>
            <person name="Kim W."/>
        </authorList>
    </citation>
    <scope>NUCLEOTIDE SEQUENCE [LARGE SCALE GENOMIC DNA]</scope>
    <source>
        <strain evidence="3">SNU_AA5</strain>
        <tissue evidence="3">Soma without cirri and trophi</tissue>
    </source>
</reference>
<dbReference type="PANTHER" id="PTHR13803:SF4">
    <property type="entry name" value="SECRETORY 24CD, ISOFORM C"/>
    <property type="match status" value="1"/>
</dbReference>
<name>A0A6A4WF26_AMPAM</name>
<dbReference type="Gene3D" id="2.60.40.1670">
    <property type="entry name" value="beta-sandwich domain of Sec23/24"/>
    <property type="match status" value="1"/>
</dbReference>
<dbReference type="InterPro" id="IPR050550">
    <property type="entry name" value="SEC23_SEC24_subfamily"/>
</dbReference>
<keyword evidence="4" id="KW-1185">Reference proteome</keyword>
<dbReference type="GO" id="GO:0008270">
    <property type="term" value="F:zinc ion binding"/>
    <property type="evidence" value="ECO:0007669"/>
    <property type="project" value="InterPro"/>
</dbReference>
<dbReference type="EMBL" id="VIIS01000767">
    <property type="protein sequence ID" value="KAF0305315.1"/>
    <property type="molecule type" value="Genomic_DNA"/>
</dbReference>
<feature type="compositionally biased region" description="Pro residues" evidence="1">
    <location>
        <begin position="237"/>
        <end position="248"/>
    </location>
</feature>
<dbReference type="GO" id="GO:0090110">
    <property type="term" value="P:COPII-coated vesicle cargo loading"/>
    <property type="evidence" value="ECO:0007669"/>
    <property type="project" value="TreeGrafter"/>
</dbReference>
<dbReference type="SUPFAM" id="SSF82919">
    <property type="entry name" value="Zn-finger domain of Sec23/24"/>
    <property type="match status" value="1"/>
</dbReference>
<dbReference type="OrthoDB" id="6630523at2759"/>
<dbReference type="Pfam" id="PF04810">
    <property type="entry name" value="zf-Sec23_Sec24"/>
    <property type="match status" value="1"/>
</dbReference>
<dbReference type="GO" id="GO:0030127">
    <property type="term" value="C:COPII vesicle coat"/>
    <property type="evidence" value="ECO:0007669"/>
    <property type="project" value="InterPro"/>
</dbReference>
<dbReference type="PANTHER" id="PTHR13803">
    <property type="entry name" value="SEC24-RELATED PROTEIN"/>
    <property type="match status" value="1"/>
</dbReference>
<evidence type="ECO:0000313" key="3">
    <source>
        <dbReference type="EMBL" id="KAF0305315.1"/>
    </source>
</evidence>
<dbReference type="AlphaFoldDB" id="A0A6A4WF26"/>
<proteinExistence type="predicted"/>
<comment type="caution">
    <text evidence="3">The sequence shown here is derived from an EMBL/GenBank/DDBJ whole genome shotgun (WGS) entry which is preliminary data.</text>
</comment>
<sequence length="427" mass="47416">MDIIHHESVVLLICNLGRMEVLLIHSQGRMEVHSSIVRLVHLRHTCSVSQGFQRNSHLIILLRPLIISLNLLTTLLHSLITPLNIHTIPLNHLLIFRNLHTNLPNLPATLLNLPITLLRPLTIHNSPSTVLRVGSYHHKVVEEPLYRLLRTSEVDHSFLNLCHIFLHSFLDVLLSRSSSLCRYTLDGATVVIQLLLDRLSPQSNGAPSPGGPSLQQRYPTASLPGGTPRAPVGPGASPQPPTRPPLPGQPGIQVMADDQANRSGQFVTNLKGQVPPLTTTQFTVLDQGNASPRLIRSSVYNVPVSPDMLKQTNIPLALSIAPLAELPDGEQPPPVVDLGTLGPVRCIRCKAYMGPFMTFIDGGRRFSCPFCKASTEVPQEYFQHLDHTGQRLDKYERPELCMGAYEYVCTKEYCRRSKMRKATLRTP</sequence>
<dbReference type="InterPro" id="IPR036174">
    <property type="entry name" value="Znf_Sec23_Sec24_sf"/>
</dbReference>
<protein>
    <submittedName>
        <fullName evidence="3">Protein transport protein Sec24D</fullName>
    </submittedName>
</protein>
<gene>
    <name evidence="3" type="primary">SEC24D</name>
    <name evidence="3" type="ORF">FJT64_023047</name>
</gene>
<dbReference type="GO" id="GO:0070971">
    <property type="term" value="C:endoplasmic reticulum exit site"/>
    <property type="evidence" value="ECO:0007669"/>
    <property type="project" value="TreeGrafter"/>
</dbReference>
<dbReference type="Gene3D" id="2.30.30.380">
    <property type="entry name" value="Zn-finger domain of Sec23/24"/>
    <property type="match status" value="1"/>
</dbReference>
<dbReference type="Proteomes" id="UP000440578">
    <property type="component" value="Unassembled WGS sequence"/>
</dbReference>
<dbReference type="GO" id="GO:0000149">
    <property type="term" value="F:SNARE binding"/>
    <property type="evidence" value="ECO:0007669"/>
    <property type="project" value="TreeGrafter"/>
</dbReference>
<evidence type="ECO:0000313" key="4">
    <source>
        <dbReference type="Proteomes" id="UP000440578"/>
    </source>
</evidence>
<dbReference type="SUPFAM" id="SSF81995">
    <property type="entry name" value="beta-sandwich domain of Sec23/24"/>
    <property type="match status" value="1"/>
</dbReference>
<organism evidence="3 4">
    <name type="scientific">Amphibalanus amphitrite</name>
    <name type="common">Striped barnacle</name>
    <name type="synonym">Balanus amphitrite</name>
    <dbReference type="NCBI Taxonomy" id="1232801"/>
    <lineage>
        <taxon>Eukaryota</taxon>
        <taxon>Metazoa</taxon>
        <taxon>Ecdysozoa</taxon>
        <taxon>Arthropoda</taxon>
        <taxon>Crustacea</taxon>
        <taxon>Multicrustacea</taxon>
        <taxon>Cirripedia</taxon>
        <taxon>Thoracica</taxon>
        <taxon>Thoracicalcarea</taxon>
        <taxon>Balanomorpha</taxon>
        <taxon>Balanoidea</taxon>
        <taxon>Balanidae</taxon>
        <taxon>Amphibalaninae</taxon>
        <taxon>Amphibalanus</taxon>
    </lineage>
</organism>
<dbReference type="GO" id="GO:0006886">
    <property type="term" value="P:intracellular protein transport"/>
    <property type="evidence" value="ECO:0007669"/>
    <property type="project" value="InterPro"/>
</dbReference>
<feature type="domain" description="Zinc finger Sec23/Sec24-type" evidence="2">
    <location>
        <begin position="343"/>
        <end position="381"/>
    </location>
</feature>
<evidence type="ECO:0000256" key="1">
    <source>
        <dbReference type="SAM" id="MobiDB-lite"/>
    </source>
</evidence>
<dbReference type="InterPro" id="IPR006895">
    <property type="entry name" value="Znf_Sec23_Sec24"/>
</dbReference>